<evidence type="ECO:0000256" key="1">
    <source>
        <dbReference type="SAM" id="MobiDB-lite"/>
    </source>
</evidence>
<gene>
    <name evidence="2" type="ORF">J5A58_11415</name>
</gene>
<feature type="region of interest" description="Disordered" evidence="1">
    <location>
        <begin position="34"/>
        <end position="68"/>
    </location>
</feature>
<dbReference type="EMBL" id="CP072362">
    <property type="protein sequence ID" value="QUB76336.1"/>
    <property type="molecule type" value="Genomic_DNA"/>
</dbReference>
<reference evidence="2 3" key="1">
    <citation type="submission" date="2021-03" db="EMBL/GenBank/DDBJ databases">
        <title>Human Oral Microbial Genomes.</title>
        <authorList>
            <person name="Johnston C.D."/>
            <person name="Chen T."/>
            <person name="Dewhirst F.E."/>
        </authorList>
    </citation>
    <scope>NUCLEOTIDE SEQUENCE [LARGE SCALE GENOMIC DNA]</scope>
    <source>
        <strain evidence="2 3">F0054</strain>
    </source>
</reference>
<name>A0ABX7XS16_9BACT</name>
<dbReference type="Proteomes" id="UP000682195">
    <property type="component" value="Chromosome 2"/>
</dbReference>
<proteinExistence type="predicted"/>
<evidence type="ECO:0000313" key="2">
    <source>
        <dbReference type="EMBL" id="QUB76336.1"/>
    </source>
</evidence>
<accession>A0ABX7XS16</accession>
<dbReference type="RefSeq" id="WP_211808244.1">
    <property type="nucleotide sequence ID" value="NZ_CP072362.1"/>
</dbReference>
<protein>
    <submittedName>
        <fullName evidence="2">Uncharacterized protein</fullName>
    </submittedName>
</protein>
<evidence type="ECO:0000313" key="3">
    <source>
        <dbReference type="Proteomes" id="UP000682195"/>
    </source>
</evidence>
<keyword evidence="3" id="KW-1185">Reference proteome</keyword>
<feature type="compositionally biased region" description="Acidic residues" evidence="1">
    <location>
        <begin position="56"/>
        <end position="68"/>
    </location>
</feature>
<organism evidence="2 3">
    <name type="scientific">Prevotella melaninogenica</name>
    <dbReference type="NCBI Taxonomy" id="28132"/>
    <lineage>
        <taxon>Bacteria</taxon>
        <taxon>Pseudomonadati</taxon>
        <taxon>Bacteroidota</taxon>
        <taxon>Bacteroidia</taxon>
        <taxon>Bacteroidales</taxon>
        <taxon>Prevotellaceae</taxon>
        <taxon>Prevotella</taxon>
    </lineage>
</organism>
<sequence>MKKIRKTVRQLYVRPTIDVVSVASEGSLLAGSPLVRPGGGGTGSQIPGSIQVVPLDPDDNNPDDEIEG</sequence>